<feature type="chain" id="PRO_5010375174" description="NlpC/P60 domain-containing protein" evidence="6">
    <location>
        <begin position="34"/>
        <end position="386"/>
    </location>
</feature>
<gene>
    <name evidence="8" type="ORF">BW730_08105</name>
</gene>
<dbReference type="PANTHER" id="PTHR47053">
    <property type="entry name" value="MUREIN DD-ENDOPEPTIDASE MEPH-RELATED"/>
    <property type="match status" value="1"/>
</dbReference>
<organism evidence="8 9">
    <name type="scientific">Tessaracoccus aquimaris</name>
    <dbReference type="NCBI Taxonomy" id="1332264"/>
    <lineage>
        <taxon>Bacteria</taxon>
        <taxon>Bacillati</taxon>
        <taxon>Actinomycetota</taxon>
        <taxon>Actinomycetes</taxon>
        <taxon>Propionibacteriales</taxon>
        <taxon>Propionibacteriaceae</taxon>
        <taxon>Tessaracoccus</taxon>
    </lineage>
</organism>
<proteinExistence type="inferred from homology"/>
<dbReference type="GO" id="GO:0008234">
    <property type="term" value="F:cysteine-type peptidase activity"/>
    <property type="evidence" value="ECO:0007669"/>
    <property type="project" value="UniProtKB-KW"/>
</dbReference>
<dbReference type="PROSITE" id="PS51935">
    <property type="entry name" value="NLPC_P60"/>
    <property type="match status" value="1"/>
</dbReference>
<feature type="region of interest" description="Disordered" evidence="5">
    <location>
        <begin position="214"/>
        <end position="273"/>
    </location>
</feature>
<dbReference type="InterPro" id="IPR000064">
    <property type="entry name" value="NLP_P60_dom"/>
</dbReference>
<evidence type="ECO:0000256" key="6">
    <source>
        <dbReference type="SAM" id="SignalP"/>
    </source>
</evidence>
<dbReference type="AlphaFoldDB" id="A0A1Q2CMX2"/>
<dbReference type="STRING" id="1332264.BW730_08105"/>
<feature type="domain" description="NlpC/P60" evidence="7">
    <location>
        <begin position="269"/>
        <end position="386"/>
    </location>
</feature>
<keyword evidence="9" id="KW-1185">Reference proteome</keyword>
<dbReference type="InterPro" id="IPR051202">
    <property type="entry name" value="Peptidase_C40"/>
</dbReference>
<keyword evidence="2" id="KW-0645">Protease</keyword>
<dbReference type="EMBL" id="CP019606">
    <property type="protein sequence ID" value="AQP47461.1"/>
    <property type="molecule type" value="Genomic_DNA"/>
</dbReference>
<evidence type="ECO:0000256" key="4">
    <source>
        <dbReference type="ARBA" id="ARBA00022807"/>
    </source>
</evidence>
<evidence type="ECO:0000256" key="3">
    <source>
        <dbReference type="ARBA" id="ARBA00022801"/>
    </source>
</evidence>
<dbReference type="InterPro" id="IPR038765">
    <property type="entry name" value="Papain-like_cys_pep_sf"/>
</dbReference>
<dbReference type="PANTHER" id="PTHR47053:SF1">
    <property type="entry name" value="MUREIN DD-ENDOPEPTIDASE MEPH-RELATED"/>
    <property type="match status" value="1"/>
</dbReference>
<feature type="compositionally biased region" description="Low complexity" evidence="5">
    <location>
        <begin position="238"/>
        <end position="253"/>
    </location>
</feature>
<dbReference type="Gene3D" id="3.90.1720.10">
    <property type="entry name" value="endopeptidase domain like (from Nostoc punctiforme)"/>
    <property type="match status" value="1"/>
</dbReference>
<evidence type="ECO:0000256" key="2">
    <source>
        <dbReference type="ARBA" id="ARBA00022670"/>
    </source>
</evidence>
<protein>
    <recommendedName>
        <fullName evidence="7">NlpC/P60 domain-containing protein</fullName>
    </recommendedName>
</protein>
<dbReference type="Pfam" id="PF00877">
    <property type="entry name" value="NLPC_P60"/>
    <property type="match status" value="1"/>
</dbReference>
<evidence type="ECO:0000313" key="9">
    <source>
        <dbReference type="Proteomes" id="UP000188145"/>
    </source>
</evidence>
<dbReference type="GO" id="GO:0006508">
    <property type="term" value="P:proteolysis"/>
    <property type="evidence" value="ECO:0007669"/>
    <property type="project" value="UniProtKB-KW"/>
</dbReference>
<evidence type="ECO:0000259" key="7">
    <source>
        <dbReference type="PROSITE" id="PS51935"/>
    </source>
</evidence>
<name>A0A1Q2CMX2_9ACTN</name>
<sequence length="386" mass="40965">MPVLELNVNRVRLVLASTLAIATVFGGAVVANADPDAVAQARKDLDRIHQESSAIDQDIIEAHDRAAQNEAKLKNLTSDVTSQVAKVEKLSSQLGHVGAVQMRGDSISLTAQLLTSTDADNFLSGLGAMQVEADRSTAGIQQLQVDQAKLTTLREDVDATQKQLDKDAAAKVELGKQYDAKEAEAQAVYDRLSEEERQRLAAIEAERVRREAAAQAEAEARAAQERASRDTATSPRVEAPASTSPSAPASSKAPKPETQEEPPAASGGSGRAQDVVDAALSKVGSRYVWGTSGPSTFDCSGLTSWAYRQVGINLTRSSRGQFSSAGYKVSKSDLRPGDLVFYYSPVSHVGLYIGNGKIVDAANPRSGVRVTSLNSMPFSGARRVIG</sequence>
<keyword evidence="4" id="KW-0788">Thiol protease</keyword>
<dbReference type="Proteomes" id="UP000188145">
    <property type="component" value="Chromosome"/>
</dbReference>
<keyword evidence="6" id="KW-0732">Signal</keyword>
<feature type="compositionally biased region" description="Basic and acidic residues" evidence="5">
    <location>
        <begin position="214"/>
        <end position="229"/>
    </location>
</feature>
<evidence type="ECO:0000256" key="1">
    <source>
        <dbReference type="ARBA" id="ARBA00007074"/>
    </source>
</evidence>
<dbReference type="KEGG" id="tes:BW730_08105"/>
<keyword evidence="3" id="KW-0378">Hydrolase</keyword>
<comment type="similarity">
    <text evidence="1">Belongs to the peptidase C40 family.</text>
</comment>
<feature type="signal peptide" evidence="6">
    <location>
        <begin position="1"/>
        <end position="33"/>
    </location>
</feature>
<evidence type="ECO:0000256" key="5">
    <source>
        <dbReference type="SAM" id="MobiDB-lite"/>
    </source>
</evidence>
<dbReference type="SUPFAM" id="SSF54001">
    <property type="entry name" value="Cysteine proteinases"/>
    <property type="match status" value="1"/>
</dbReference>
<reference evidence="9" key="1">
    <citation type="submission" date="2017-02" db="EMBL/GenBank/DDBJ databases">
        <title>Tessaracoccus aquaemaris sp. nov., isolated from the intestine of a Korean rockfish, Sebastes schlegelii, in a marine aquaculture pond.</title>
        <authorList>
            <person name="Tak E.J."/>
            <person name="Bae J.-W."/>
        </authorList>
    </citation>
    <scope>NUCLEOTIDE SEQUENCE [LARGE SCALE GENOMIC DNA]</scope>
    <source>
        <strain evidence="9">NSG39</strain>
    </source>
</reference>
<accession>A0A1Q2CMX2</accession>
<evidence type="ECO:0000313" key="8">
    <source>
        <dbReference type="EMBL" id="AQP47461.1"/>
    </source>
</evidence>